<evidence type="ECO:0000313" key="2">
    <source>
        <dbReference type="Proteomes" id="UP000464178"/>
    </source>
</evidence>
<dbReference type="RefSeq" id="WP_162668585.1">
    <property type="nucleotide sequence ID" value="NZ_LR593886.1"/>
</dbReference>
<evidence type="ECO:0000313" key="1">
    <source>
        <dbReference type="EMBL" id="VTR93941.1"/>
    </source>
</evidence>
<organism evidence="1 2">
    <name type="scientific">Gemmata massiliana</name>
    <dbReference type="NCBI Taxonomy" id="1210884"/>
    <lineage>
        <taxon>Bacteria</taxon>
        <taxon>Pseudomonadati</taxon>
        <taxon>Planctomycetota</taxon>
        <taxon>Planctomycetia</taxon>
        <taxon>Gemmatales</taxon>
        <taxon>Gemmataceae</taxon>
        <taxon>Gemmata</taxon>
    </lineage>
</organism>
<dbReference type="EMBL" id="LR593886">
    <property type="protein sequence ID" value="VTR93941.1"/>
    <property type="molecule type" value="Genomic_DNA"/>
</dbReference>
<dbReference type="Proteomes" id="UP000464178">
    <property type="component" value="Chromosome"/>
</dbReference>
<proteinExistence type="predicted"/>
<dbReference type="AlphaFoldDB" id="A0A6P2CY65"/>
<dbReference type="KEGG" id="gms:SOIL9_37730"/>
<accession>A0A6P2CY65</accession>
<reference evidence="1 2" key="1">
    <citation type="submission" date="2019-05" db="EMBL/GenBank/DDBJ databases">
        <authorList>
            <consortium name="Science for Life Laboratories"/>
        </authorList>
    </citation>
    <scope>NUCLEOTIDE SEQUENCE [LARGE SCALE GENOMIC DNA]</scope>
    <source>
        <strain evidence="1">Soil9</strain>
    </source>
</reference>
<protein>
    <submittedName>
        <fullName evidence="1">Uncharacterized protein</fullName>
    </submittedName>
</protein>
<keyword evidence="2" id="KW-1185">Reference proteome</keyword>
<sequence>MGDAGVRSYLSQRKLIDNIAVSPTGVNLRIADSIIMARTARTSEAPAQFDLAQRVQYSSSTSLTTNQFVRSEPVVGRRVK</sequence>
<name>A0A6P2CY65_9BACT</name>
<gene>
    <name evidence="1" type="ORF">SOIL9_37730</name>
</gene>